<feature type="domain" description="SMP-LTD" evidence="11">
    <location>
        <begin position="1"/>
        <end position="68"/>
    </location>
</feature>
<evidence type="ECO:0000256" key="2">
    <source>
        <dbReference type="ARBA" id="ARBA00022448"/>
    </source>
</evidence>
<organism evidence="12 13">
    <name type="scientific">Lymnaea stagnalis</name>
    <name type="common">Great pond snail</name>
    <name type="synonym">Helix stagnalis</name>
    <dbReference type="NCBI Taxonomy" id="6523"/>
    <lineage>
        <taxon>Eukaryota</taxon>
        <taxon>Metazoa</taxon>
        <taxon>Spiralia</taxon>
        <taxon>Lophotrochozoa</taxon>
        <taxon>Mollusca</taxon>
        <taxon>Gastropoda</taxon>
        <taxon>Heterobranchia</taxon>
        <taxon>Euthyneura</taxon>
        <taxon>Panpulmonata</taxon>
        <taxon>Hygrophila</taxon>
        <taxon>Lymnaeoidea</taxon>
        <taxon>Lymnaeidae</taxon>
        <taxon>Lymnaea</taxon>
    </lineage>
</organism>
<keyword evidence="8" id="KW-0445">Lipid transport</keyword>
<name>A0AAV2IL34_LYMST</name>
<dbReference type="EMBL" id="CAXITT010000884">
    <property type="protein sequence ID" value="CAL1546956.1"/>
    <property type="molecule type" value="Genomic_DNA"/>
</dbReference>
<keyword evidence="10" id="KW-0472">Membrane</keyword>
<gene>
    <name evidence="12" type="ORF">GSLYS_00020333001</name>
</gene>
<keyword evidence="2" id="KW-0813">Transport</keyword>
<evidence type="ECO:0000256" key="1">
    <source>
        <dbReference type="ARBA" id="ARBA00004370"/>
    </source>
</evidence>
<dbReference type="Proteomes" id="UP001497497">
    <property type="component" value="Unassembled WGS sequence"/>
</dbReference>
<reference evidence="12 13" key="1">
    <citation type="submission" date="2024-04" db="EMBL/GenBank/DDBJ databases">
        <authorList>
            <consortium name="Genoscope - CEA"/>
            <person name="William W."/>
        </authorList>
    </citation>
    <scope>NUCLEOTIDE SEQUENCE [LARGE SCALE GENOMIC DNA]</scope>
</reference>
<evidence type="ECO:0000256" key="5">
    <source>
        <dbReference type="ARBA" id="ARBA00022737"/>
    </source>
</evidence>
<accession>A0AAV2IL34</accession>
<dbReference type="AlphaFoldDB" id="A0AAV2IL34"/>
<dbReference type="GO" id="GO:0005509">
    <property type="term" value="F:calcium ion binding"/>
    <property type="evidence" value="ECO:0007669"/>
    <property type="project" value="TreeGrafter"/>
</dbReference>
<dbReference type="PANTHER" id="PTHR45761">
    <property type="entry name" value="EXTENDED SYNAPTOTAGMIN-LIKE PROTEIN 2, ISOFORM C"/>
    <property type="match status" value="1"/>
</dbReference>
<dbReference type="PANTHER" id="PTHR45761:SF1">
    <property type="entry name" value="EXTENDED SYNAPTOTAGMIN-LIKE PROTEIN 2, ISOFORM C"/>
    <property type="match status" value="1"/>
</dbReference>
<dbReference type="InterPro" id="IPR051634">
    <property type="entry name" value="Extended_Synaptotagmin"/>
</dbReference>
<evidence type="ECO:0000256" key="6">
    <source>
        <dbReference type="ARBA" id="ARBA00022837"/>
    </source>
</evidence>
<dbReference type="GO" id="GO:0006869">
    <property type="term" value="P:lipid transport"/>
    <property type="evidence" value="ECO:0007669"/>
    <property type="project" value="UniProtKB-KW"/>
</dbReference>
<keyword evidence="9" id="KW-0446">Lipid-binding</keyword>
<comment type="subcellular location">
    <subcellularLocation>
        <location evidence="1">Membrane</location>
    </subcellularLocation>
</comment>
<evidence type="ECO:0000256" key="10">
    <source>
        <dbReference type="ARBA" id="ARBA00023136"/>
    </source>
</evidence>
<sequence>MWPYIAEYAEGILREQVEHAIQMSSQELRSFRFSSIDLGDTPPRIGSVKVYSQQKKDEIHMDLELKYV</sequence>
<comment type="caution">
    <text evidence="12">The sequence shown here is derived from an EMBL/GenBank/DDBJ whole genome shotgun (WGS) entry which is preliminary data.</text>
</comment>
<keyword evidence="5" id="KW-0677">Repeat</keyword>
<dbReference type="InterPro" id="IPR031468">
    <property type="entry name" value="SMP_LBD"/>
</dbReference>
<protein>
    <recommendedName>
        <fullName evidence="11">SMP-LTD domain-containing protein</fullName>
    </recommendedName>
</protein>
<dbReference type="GO" id="GO:0031210">
    <property type="term" value="F:phosphatidylcholine binding"/>
    <property type="evidence" value="ECO:0007669"/>
    <property type="project" value="TreeGrafter"/>
</dbReference>
<dbReference type="PROSITE" id="PS51847">
    <property type="entry name" value="SMP"/>
    <property type="match status" value="1"/>
</dbReference>
<keyword evidence="3" id="KW-0812">Transmembrane</keyword>
<evidence type="ECO:0000256" key="4">
    <source>
        <dbReference type="ARBA" id="ARBA00022723"/>
    </source>
</evidence>
<dbReference type="GO" id="GO:0005544">
    <property type="term" value="F:calcium-dependent phospholipid binding"/>
    <property type="evidence" value="ECO:0007669"/>
    <property type="project" value="TreeGrafter"/>
</dbReference>
<dbReference type="Pfam" id="PF17047">
    <property type="entry name" value="SMP_LBD"/>
    <property type="match status" value="1"/>
</dbReference>
<keyword evidence="4" id="KW-0479">Metal-binding</keyword>
<evidence type="ECO:0000256" key="9">
    <source>
        <dbReference type="ARBA" id="ARBA00023121"/>
    </source>
</evidence>
<keyword evidence="13" id="KW-1185">Reference proteome</keyword>
<evidence type="ECO:0000256" key="3">
    <source>
        <dbReference type="ARBA" id="ARBA00022692"/>
    </source>
</evidence>
<dbReference type="GO" id="GO:0008429">
    <property type="term" value="F:phosphatidylethanolamine binding"/>
    <property type="evidence" value="ECO:0007669"/>
    <property type="project" value="TreeGrafter"/>
</dbReference>
<dbReference type="GO" id="GO:0035091">
    <property type="term" value="F:phosphatidylinositol binding"/>
    <property type="evidence" value="ECO:0007669"/>
    <property type="project" value="TreeGrafter"/>
</dbReference>
<evidence type="ECO:0000313" key="12">
    <source>
        <dbReference type="EMBL" id="CAL1546956.1"/>
    </source>
</evidence>
<dbReference type="InterPro" id="IPR039010">
    <property type="entry name" value="Synaptotagmin_SMP"/>
</dbReference>
<evidence type="ECO:0000256" key="7">
    <source>
        <dbReference type="ARBA" id="ARBA00022989"/>
    </source>
</evidence>
<evidence type="ECO:0000259" key="11">
    <source>
        <dbReference type="PROSITE" id="PS51847"/>
    </source>
</evidence>
<evidence type="ECO:0000313" key="13">
    <source>
        <dbReference type="Proteomes" id="UP001497497"/>
    </source>
</evidence>
<keyword evidence="7" id="KW-1133">Transmembrane helix</keyword>
<dbReference type="GO" id="GO:0005789">
    <property type="term" value="C:endoplasmic reticulum membrane"/>
    <property type="evidence" value="ECO:0007669"/>
    <property type="project" value="TreeGrafter"/>
</dbReference>
<proteinExistence type="predicted"/>
<keyword evidence="6" id="KW-0106">Calcium</keyword>
<evidence type="ECO:0000256" key="8">
    <source>
        <dbReference type="ARBA" id="ARBA00023055"/>
    </source>
</evidence>